<dbReference type="PANTHER" id="PTHR42744">
    <property type="entry name" value="BINDING-PROTEIN-DEPENDENT TRANSPORT SYSTEMS INNER MEMBRANE COMPONENT"/>
    <property type="match status" value="1"/>
</dbReference>
<feature type="transmembrane region" description="Helical" evidence="5">
    <location>
        <begin position="399"/>
        <end position="424"/>
    </location>
</feature>
<dbReference type="STRING" id="1341695.BBOMB_0850"/>
<feature type="transmembrane region" description="Helical" evidence="5">
    <location>
        <begin position="612"/>
        <end position="631"/>
    </location>
</feature>
<dbReference type="Proteomes" id="UP000028730">
    <property type="component" value="Unassembled WGS sequence"/>
</dbReference>
<keyword evidence="2 5" id="KW-0812">Transmembrane</keyword>
<name>A0A080N6C3_9BIFI</name>
<feature type="transmembrane region" description="Helical" evidence="5">
    <location>
        <begin position="122"/>
        <end position="145"/>
    </location>
</feature>
<feature type="transmembrane region" description="Helical" evidence="5">
    <location>
        <begin position="444"/>
        <end position="466"/>
    </location>
</feature>
<dbReference type="GO" id="GO:0055085">
    <property type="term" value="P:transmembrane transport"/>
    <property type="evidence" value="ECO:0007669"/>
    <property type="project" value="InterPro"/>
</dbReference>
<keyword evidence="5" id="KW-0813">Transport</keyword>
<keyword evidence="4 5" id="KW-0472">Membrane</keyword>
<evidence type="ECO:0000256" key="5">
    <source>
        <dbReference type="RuleBase" id="RU363032"/>
    </source>
</evidence>
<dbReference type="RefSeq" id="WP_330934697.1">
    <property type="nucleotide sequence ID" value="NZ_ATLK01000001.1"/>
</dbReference>
<dbReference type="InterPro" id="IPR035906">
    <property type="entry name" value="MetI-like_sf"/>
</dbReference>
<gene>
    <name evidence="8" type="ORF">BBOMB_0850</name>
</gene>
<feature type="compositionally biased region" description="Basic and acidic residues" evidence="6">
    <location>
        <begin position="367"/>
        <end position="388"/>
    </location>
</feature>
<dbReference type="PROSITE" id="PS50928">
    <property type="entry name" value="ABC_TM1"/>
    <property type="match status" value="2"/>
</dbReference>
<reference evidence="8 9" key="1">
    <citation type="journal article" date="2014" name="Appl. Environ. Microbiol.">
        <title>Genomic encyclopedia of type strains of the genus Bifidobacterium.</title>
        <authorList>
            <person name="Milani C."/>
            <person name="Lugli G.A."/>
            <person name="Duranti S."/>
            <person name="Turroni F."/>
            <person name="Bottacini F."/>
            <person name="Mangifesta M."/>
            <person name="Sanchez B."/>
            <person name="Viappiani A."/>
            <person name="Mancabelli L."/>
            <person name="Taminiau B."/>
            <person name="Delcenserie V."/>
            <person name="Barrangou R."/>
            <person name="Margolles A."/>
            <person name="van Sinderen D."/>
            <person name="Ventura M."/>
        </authorList>
    </citation>
    <scope>NUCLEOTIDE SEQUENCE [LARGE SCALE GENOMIC DNA]</scope>
    <source>
        <strain evidence="8 9">DSM 19703</strain>
    </source>
</reference>
<dbReference type="Pfam" id="PF00528">
    <property type="entry name" value="BPD_transp_1"/>
    <property type="match status" value="2"/>
</dbReference>
<feature type="transmembrane region" description="Helical" evidence="5">
    <location>
        <begin position="511"/>
        <end position="532"/>
    </location>
</feature>
<feature type="transmembrane region" description="Helical" evidence="5">
    <location>
        <begin position="88"/>
        <end position="110"/>
    </location>
</feature>
<feature type="transmembrane region" description="Helical" evidence="5">
    <location>
        <begin position="151"/>
        <end position="174"/>
    </location>
</feature>
<comment type="caution">
    <text evidence="8">The sequence shown here is derived from an EMBL/GenBank/DDBJ whole genome shotgun (WGS) entry which is preliminary data.</text>
</comment>
<evidence type="ECO:0000256" key="4">
    <source>
        <dbReference type="ARBA" id="ARBA00023136"/>
    </source>
</evidence>
<keyword evidence="9" id="KW-1185">Reference proteome</keyword>
<feature type="domain" description="ABC transmembrane type-1" evidence="7">
    <location>
        <begin position="84"/>
        <end position="283"/>
    </location>
</feature>
<dbReference type="PANTHER" id="PTHR42744:SF1">
    <property type="entry name" value="BINDING-PROTEIN-DEPENDENT TRANSPORT SYSTEMS INNER MEMBRANE COMPONENT"/>
    <property type="match status" value="1"/>
</dbReference>
<protein>
    <submittedName>
        <fullName evidence="8">ABC transporter, permease protein</fullName>
    </submittedName>
</protein>
<feature type="transmembrane region" description="Helical" evidence="5">
    <location>
        <begin position="208"/>
        <end position="226"/>
    </location>
</feature>
<comment type="subcellular location">
    <subcellularLocation>
        <location evidence="5">Cell membrane</location>
        <topology evidence="5">Multi-pass membrane protein</topology>
    </subcellularLocation>
    <subcellularLocation>
        <location evidence="1">Membrane</location>
        <topology evidence="1">Multi-pass membrane protein</topology>
    </subcellularLocation>
</comment>
<dbReference type="eggNOG" id="COG4986">
    <property type="taxonomic scope" value="Bacteria"/>
</dbReference>
<evidence type="ECO:0000256" key="3">
    <source>
        <dbReference type="ARBA" id="ARBA00022989"/>
    </source>
</evidence>
<dbReference type="EMBL" id="ATLK01000001">
    <property type="protein sequence ID" value="KFF31484.1"/>
    <property type="molecule type" value="Genomic_DNA"/>
</dbReference>
<dbReference type="CDD" id="cd06261">
    <property type="entry name" value="TM_PBP2"/>
    <property type="match status" value="2"/>
</dbReference>
<evidence type="ECO:0000313" key="9">
    <source>
        <dbReference type="Proteomes" id="UP000028730"/>
    </source>
</evidence>
<feature type="region of interest" description="Disordered" evidence="6">
    <location>
        <begin position="367"/>
        <end position="391"/>
    </location>
</feature>
<proteinExistence type="inferred from homology"/>
<dbReference type="SUPFAM" id="SSF161098">
    <property type="entry name" value="MetI-like"/>
    <property type="match status" value="2"/>
</dbReference>
<accession>A0A080N6C3</accession>
<evidence type="ECO:0000256" key="6">
    <source>
        <dbReference type="SAM" id="MobiDB-lite"/>
    </source>
</evidence>
<dbReference type="InterPro" id="IPR000515">
    <property type="entry name" value="MetI-like"/>
</dbReference>
<feature type="transmembrane region" description="Helical" evidence="5">
    <location>
        <begin position="260"/>
        <end position="279"/>
    </location>
</feature>
<dbReference type="GO" id="GO:0005886">
    <property type="term" value="C:plasma membrane"/>
    <property type="evidence" value="ECO:0007669"/>
    <property type="project" value="UniProtKB-SubCell"/>
</dbReference>
<comment type="similarity">
    <text evidence="5">Belongs to the binding-protein-dependent transport system permease family.</text>
</comment>
<feature type="transmembrane region" description="Helical" evidence="5">
    <location>
        <begin position="36"/>
        <end position="57"/>
    </location>
</feature>
<evidence type="ECO:0000313" key="8">
    <source>
        <dbReference type="EMBL" id="KFF31484.1"/>
    </source>
</evidence>
<feature type="transmembrane region" description="Helical" evidence="5">
    <location>
        <begin position="553"/>
        <end position="575"/>
    </location>
</feature>
<dbReference type="AlphaFoldDB" id="A0A080N6C3"/>
<keyword evidence="3 5" id="KW-1133">Transmembrane helix</keyword>
<evidence type="ECO:0000256" key="1">
    <source>
        <dbReference type="ARBA" id="ARBA00004141"/>
    </source>
</evidence>
<organism evidence="8 9">
    <name type="scientific">Bifidobacterium bombi DSM 19703</name>
    <dbReference type="NCBI Taxonomy" id="1341695"/>
    <lineage>
        <taxon>Bacteria</taxon>
        <taxon>Bacillati</taxon>
        <taxon>Actinomycetota</taxon>
        <taxon>Actinomycetes</taxon>
        <taxon>Bifidobacteriales</taxon>
        <taxon>Bifidobacteriaceae</taxon>
        <taxon>Bifidobacterium</taxon>
    </lineage>
</organism>
<feature type="transmembrane region" description="Helical" evidence="5">
    <location>
        <begin position="478"/>
        <end position="499"/>
    </location>
</feature>
<evidence type="ECO:0000259" key="7">
    <source>
        <dbReference type="PROSITE" id="PS50928"/>
    </source>
</evidence>
<dbReference type="Gene3D" id="1.10.3720.10">
    <property type="entry name" value="MetI-like"/>
    <property type="match status" value="2"/>
</dbReference>
<sequence length="645" mass="70265">MASFLKMFEPPRRLFVPAQTQETDERDTKTKPAVRVLSDCVVVAVLLALFGALAYLLPAIDAPIGPAGIPSTVSTDLRDLPYYALRSVLRMAIALLCSLVFTFVYGLAAARSRRLGKVLIPVLDVLQSVPILGFLSATVTIWLALFPGSMLGVEAASVFAIFTSQAWNMTFSFYRSLTSEPTELVEAAKNLHLSAWQRFWKLDVPNSMIPLLWNCMMSVGGGWFFLTASEMISVGNHTYALPGIGSFVEQAGSEGDMGKIGWAIAVMIAVVLLIDVCVWKPLTAWAEKFRITQSESETVKKSAVLTLIRHSHLNDVLFALIRPVGDVIAQTWHALKNAFSRTSGSRRPAVGVRTASTVDGEVRPAGRAVHGDGSDDANGAHDLEEGVDRRRKSRARRRMAGDIAFFGVLGIAFVWGVVQLLLSIGRTTGFSELWRAFGLGFITFARVAVLIVVCSLIWVPLGVIIGMNSKISSVVQPLVQVLASFPANFVFPFVLMWFAAWHVSLDFGSMLLMALGTQWYILFNVIAGASSIPDDLVEMTKSLHMSVWMRWKTLILPAVFGSWVTGGITAAGGAWNASIVSEIVRYNGKTLTAKGLGCYIAEATAKGESMKVLIGVVVMAVFVVALDRAVWQPLQRLADRRFVVA</sequence>
<feature type="domain" description="ABC transmembrane type-1" evidence="7">
    <location>
        <begin position="444"/>
        <end position="630"/>
    </location>
</feature>
<evidence type="ECO:0000256" key="2">
    <source>
        <dbReference type="ARBA" id="ARBA00022692"/>
    </source>
</evidence>